<sequence length="232" mass="25240">MSSVRRVEIVVPAHNEQRHLQACVRGLLAAVEHIGAARPEVSCGVTIVLDRCTDDSVAVLRELPIQVLPVDAGCVGAARKAGVAAVLASCEDAGYRHDEVWIANTDADTVVPTTWLETQLRLAEAHDAVIGTVTPFGLTDDQHRLWLREYHLNENHPHVHGANLGVRADTYLLAGGFRELDSDEDVDLVARIKRVTTRWIATHQTNVRTSGRETSRVEGGFASYVGDLESGA</sequence>
<evidence type="ECO:0000256" key="2">
    <source>
        <dbReference type="ARBA" id="ARBA00022475"/>
    </source>
</evidence>
<dbReference type="Pfam" id="PF00535">
    <property type="entry name" value="Glycos_transf_2"/>
    <property type="match status" value="1"/>
</dbReference>
<evidence type="ECO:0000256" key="4">
    <source>
        <dbReference type="ARBA" id="ARBA00022679"/>
    </source>
</evidence>
<dbReference type="InterPro" id="IPR029044">
    <property type="entry name" value="Nucleotide-diphossugar_trans"/>
</dbReference>
<dbReference type="PANTHER" id="PTHR43646:SF2">
    <property type="entry name" value="GLYCOSYLTRANSFERASE 2-LIKE DOMAIN-CONTAINING PROTEIN"/>
    <property type="match status" value="1"/>
</dbReference>
<dbReference type="GO" id="GO:0016757">
    <property type="term" value="F:glycosyltransferase activity"/>
    <property type="evidence" value="ECO:0007669"/>
    <property type="project" value="UniProtKB-KW"/>
</dbReference>
<comment type="pathway">
    <text evidence="7">Carotenoid biosynthesis; staphyloxanthin biosynthesis; staphyloxanthin from farnesyl diphosphate: step 4/5.</text>
</comment>
<dbReference type="Gene3D" id="3.90.550.10">
    <property type="entry name" value="Spore Coat Polysaccharide Biosynthesis Protein SpsA, Chain A"/>
    <property type="match status" value="1"/>
</dbReference>
<dbReference type="SUPFAM" id="SSF53448">
    <property type="entry name" value="Nucleotide-diphospho-sugar transferases"/>
    <property type="match status" value="1"/>
</dbReference>
<keyword evidence="12" id="KW-1185">Reference proteome</keyword>
<gene>
    <name evidence="11" type="ORF">CQY22_005365</name>
</gene>
<dbReference type="OrthoDB" id="9777873at2"/>
<dbReference type="GO" id="GO:0005886">
    <property type="term" value="C:plasma membrane"/>
    <property type="evidence" value="ECO:0007669"/>
    <property type="project" value="UniProtKB-SubCell"/>
</dbReference>
<evidence type="ECO:0000256" key="9">
    <source>
        <dbReference type="ARBA" id="ARBA00040345"/>
    </source>
</evidence>
<dbReference type="AlphaFoldDB" id="A0A2G5PDY4"/>
<evidence type="ECO:0000259" key="10">
    <source>
        <dbReference type="Pfam" id="PF00535"/>
    </source>
</evidence>
<reference evidence="11 12" key="1">
    <citation type="journal article" date="2017" name="Infect. Genet. Evol.">
        <title>The new phylogeny of the genus Mycobacterium: The old and the news.</title>
        <authorList>
            <person name="Tortoli E."/>
            <person name="Fedrizzi T."/>
            <person name="Meehan C.J."/>
            <person name="Trovato A."/>
            <person name="Grottola A."/>
            <person name="Giacobazzi E."/>
            <person name="Serpini G.F."/>
            <person name="Tagliazucchi S."/>
            <person name="Fabio A."/>
            <person name="Bettua C."/>
            <person name="Bertorelli R."/>
            <person name="Frascaro F."/>
            <person name="De Sanctis V."/>
            <person name="Pecorari M."/>
            <person name="Jousson O."/>
            <person name="Segata N."/>
            <person name="Cirillo D.M."/>
        </authorList>
    </citation>
    <scope>NUCLEOTIDE SEQUENCE [LARGE SCALE GENOMIC DNA]</scope>
    <source>
        <strain evidence="11 12">CIP1034565</strain>
    </source>
</reference>
<dbReference type="InterPro" id="IPR001173">
    <property type="entry name" value="Glyco_trans_2-like"/>
</dbReference>
<organism evidence="11 12">
    <name type="scientific">Mycolicibacterium brumae</name>
    <dbReference type="NCBI Taxonomy" id="85968"/>
    <lineage>
        <taxon>Bacteria</taxon>
        <taxon>Bacillati</taxon>
        <taxon>Actinomycetota</taxon>
        <taxon>Actinomycetes</taxon>
        <taxon>Mycobacteriales</taxon>
        <taxon>Mycobacteriaceae</taxon>
        <taxon>Mycolicibacterium</taxon>
    </lineage>
</organism>
<dbReference type="Proteomes" id="UP000230551">
    <property type="component" value="Unassembled WGS sequence"/>
</dbReference>
<proteinExistence type="inferred from homology"/>
<evidence type="ECO:0000313" key="12">
    <source>
        <dbReference type="Proteomes" id="UP000230551"/>
    </source>
</evidence>
<dbReference type="EMBL" id="PDCN02000004">
    <property type="protein sequence ID" value="PIB76542.1"/>
    <property type="molecule type" value="Genomic_DNA"/>
</dbReference>
<evidence type="ECO:0000256" key="3">
    <source>
        <dbReference type="ARBA" id="ARBA00022676"/>
    </source>
</evidence>
<comment type="similarity">
    <text evidence="8">Belongs to the glycosyltransferase 2 family. CrtQ subfamily.</text>
</comment>
<evidence type="ECO:0000256" key="8">
    <source>
        <dbReference type="ARBA" id="ARBA00038120"/>
    </source>
</evidence>
<keyword evidence="2" id="KW-1003">Cell membrane</keyword>
<feature type="domain" description="Glycosyltransferase 2-like" evidence="10">
    <location>
        <begin position="9"/>
        <end position="144"/>
    </location>
</feature>
<evidence type="ECO:0000256" key="5">
    <source>
        <dbReference type="ARBA" id="ARBA00023136"/>
    </source>
</evidence>
<comment type="function">
    <text evidence="6">Catalyzes the glycosylation of 4,4'-diaponeurosporenoate, i.e. the esterification of glucose at the C1'' position with the carboxyl group of 4,4'-diaponeurosporenic acid, to form glycosyl-4,4'-diaponeurosporenoate. This is a step in the biosynthesis of staphyloxanthin, an orange pigment present in most staphylococci strains.</text>
</comment>
<protein>
    <recommendedName>
        <fullName evidence="9">4,4'-diaponeurosporenoate glycosyltransferase</fullName>
    </recommendedName>
</protein>
<evidence type="ECO:0000313" key="11">
    <source>
        <dbReference type="EMBL" id="PIB76542.1"/>
    </source>
</evidence>
<dbReference type="PANTHER" id="PTHR43646">
    <property type="entry name" value="GLYCOSYLTRANSFERASE"/>
    <property type="match status" value="1"/>
</dbReference>
<keyword evidence="5" id="KW-0472">Membrane</keyword>
<evidence type="ECO:0000256" key="1">
    <source>
        <dbReference type="ARBA" id="ARBA00004236"/>
    </source>
</evidence>
<dbReference type="STRING" id="85968.GCA_900073015_03190"/>
<comment type="subcellular location">
    <subcellularLocation>
        <location evidence="1">Cell membrane</location>
    </subcellularLocation>
</comment>
<evidence type="ECO:0000256" key="6">
    <source>
        <dbReference type="ARBA" id="ARBA00037281"/>
    </source>
</evidence>
<accession>A0A2G5PDY4</accession>
<comment type="caution">
    <text evidence="11">The sequence shown here is derived from an EMBL/GenBank/DDBJ whole genome shotgun (WGS) entry which is preliminary data.</text>
</comment>
<evidence type="ECO:0000256" key="7">
    <source>
        <dbReference type="ARBA" id="ARBA00037904"/>
    </source>
</evidence>
<keyword evidence="3" id="KW-0328">Glycosyltransferase</keyword>
<name>A0A2G5PDY4_9MYCO</name>
<keyword evidence="4 11" id="KW-0808">Transferase</keyword>
<dbReference type="RefSeq" id="WP_090591710.1">
    <property type="nucleotide sequence ID" value="NZ_CP104302.1"/>
</dbReference>